<dbReference type="SUPFAM" id="SSF63817">
    <property type="entry name" value="Sortase"/>
    <property type="match status" value="1"/>
</dbReference>
<gene>
    <name evidence="4" type="ORF">ACFPYL_16400</name>
</gene>
<keyword evidence="5" id="KW-1185">Reference proteome</keyword>
<feature type="compositionally biased region" description="Basic residues" evidence="2">
    <location>
        <begin position="18"/>
        <end position="42"/>
    </location>
</feature>
<dbReference type="Proteomes" id="UP001596135">
    <property type="component" value="Unassembled WGS sequence"/>
</dbReference>
<evidence type="ECO:0000256" key="3">
    <source>
        <dbReference type="SAM" id="Phobius"/>
    </source>
</evidence>
<feature type="transmembrane region" description="Helical" evidence="3">
    <location>
        <begin position="301"/>
        <end position="326"/>
    </location>
</feature>
<dbReference type="InterPro" id="IPR005754">
    <property type="entry name" value="Sortase"/>
</dbReference>
<dbReference type="EMBL" id="JBHSRJ010000005">
    <property type="protein sequence ID" value="MFC6044673.1"/>
    <property type="molecule type" value="Genomic_DNA"/>
</dbReference>
<reference evidence="5" key="1">
    <citation type="journal article" date="2019" name="Int. J. Syst. Evol. Microbiol.">
        <title>The Global Catalogue of Microorganisms (GCM) 10K type strain sequencing project: providing services to taxonomists for standard genome sequencing and annotation.</title>
        <authorList>
            <consortium name="The Broad Institute Genomics Platform"/>
            <consortium name="The Broad Institute Genome Sequencing Center for Infectious Disease"/>
            <person name="Wu L."/>
            <person name="Ma J."/>
        </authorList>
    </citation>
    <scope>NUCLEOTIDE SEQUENCE [LARGE SCALE GENOMIC DNA]</scope>
    <source>
        <strain evidence="5">CCUG 54522</strain>
    </source>
</reference>
<organism evidence="4 5">
    <name type="scientific">Nocardioides hankookensis</name>
    <dbReference type="NCBI Taxonomy" id="443157"/>
    <lineage>
        <taxon>Bacteria</taxon>
        <taxon>Bacillati</taxon>
        <taxon>Actinomycetota</taxon>
        <taxon>Actinomycetes</taxon>
        <taxon>Propionibacteriales</taxon>
        <taxon>Nocardioidaceae</taxon>
        <taxon>Nocardioides</taxon>
    </lineage>
</organism>
<dbReference type="Pfam" id="PF04203">
    <property type="entry name" value="Sortase"/>
    <property type="match status" value="1"/>
</dbReference>
<protein>
    <submittedName>
        <fullName evidence="4">Sortase</fullName>
    </submittedName>
</protein>
<dbReference type="Gene3D" id="2.40.260.10">
    <property type="entry name" value="Sortase"/>
    <property type="match status" value="1"/>
</dbReference>
<feature type="compositionally biased region" description="Polar residues" evidence="2">
    <location>
        <begin position="1"/>
        <end position="11"/>
    </location>
</feature>
<dbReference type="InterPro" id="IPR042003">
    <property type="entry name" value="Sortase_E"/>
</dbReference>
<dbReference type="CDD" id="cd05830">
    <property type="entry name" value="Sortase_E"/>
    <property type="match status" value="1"/>
</dbReference>
<feature type="region of interest" description="Disordered" evidence="2">
    <location>
        <begin position="1"/>
        <end position="55"/>
    </location>
</feature>
<sequence length="330" mass="34633">MTTTMDQTTSEGAEPGQRSRRPSRPKRPAQQRRRPLPRRMRPRPPAPTAPPGPADNTAAVLSSAFTMVAIVCLWAAVQMLFLSSVSQNRAQDLLYDQFRHEMGGATAPLGPVVPVGDPVAVITIPSIGLEQVVVEGTASGDLLVGPGHRRDTALPGQVGSSVVYGRAATYGAPFADLTELALGDKVVVAMGQGRKVFRVNDVRRAGDPLPQPVAEGGARLTLVTAEGSGRLGALAPESVVYVDADAKKGFPAPSGRAPAVPQSEQSMEGDSSALPLLALCLALLLAVTLGVIAARQRWSTALVWVVATPLVIALSWVTTDVVMRLLPNLI</sequence>
<name>A0ABW1LNK7_9ACTN</name>
<dbReference type="InterPro" id="IPR023365">
    <property type="entry name" value="Sortase_dom-sf"/>
</dbReference>
<evidence type="ECO:0000256" key="2">
    <source>
        <dbReference type="SAM" id="MobiDB-lite"/>
    </source>
</evidence>
<feature type="transmembrane region" description="Helical" evidence="3">
    <location>
        <begin position="273"/>
        <end position="295"/>
    </location>
</feature>
<keyword evidence="1" id="KW-0378">Hydrolase</keyword>
<evidence type="ECO:0000256" key="1">
    <source>
        <dbReference type="ARBA" id="ARBA00022801"/>
    </source>
</evidence>
<comment type="caution">
    <text evidence="4">The sequence shown here is derived from an EMBL/GenBank/DDBJ whole genome shotgun (WGS) entry which is preliminary data.</text>
</comment>
<keyword evidence="3" id="KW-1133">Transmembrane helix</keyword>
<keyword evidence="3" id="KW-0812">Transmembrane</keyword>
<keyword evidence="3" id="KW-0472">Membrane</keyword>
<accession>A0ABW1LNK7</accession>
<dbReference type="RefSeq" id="WP_379156450.1">
    <property type="nucleotide sequence ID" value="NZ_JBHSRJ010000005.1"/>
</dbReference>
<feature type="transmembrane region" description="Helical" evidence="3">
    <location>
        <begin position="58"/>
        <end position="82"/>
    </location>
</feature>
<evidence type="ECO:0000313" key="4">
    <source>
        <dbReference type="EMBL" id="MFC6044673.1"/>
    </source>
</evidence>
<evidence type="ECO:0000313" key="5">
    <source>
        <dbReference type="Proteomes" id="UP001596135"/>
    </source>
</evidence>
<proteinExistence type="predicted"/>
<feature type="compositionally biased region" description="Pro residues" evidence="2">
    <location>
        <begin position="43"/>
        <end position="53"/>
    </location>
</feature>